<feature type="compositionally biased region" description="Basic and acidic residues" evidence="4">
    <location>
        <begin position="703"/>
        <end position="714"/>
    </location>
</feature>
<evidence type="ECO:0000313" key="5">
    <source>
        <dbReference type="EnsemblMetazoa" id="G11318.2:cds"/>
    </source>
</evidence>
<evidence type="ECO:0000256" key="4">
    <source>
        <dbReference type="SAM" id="MobiDB-lite"/>
    </source>
</evidence>
<feature type="compositionally biased region" description="Acidic residues" evidence="4">
    <location>
        <begin position="605"/>
        <end position="614"/>
    </location>
</feature>
<dbReference type="OMA" id="LRSGHIM"/>
<dbReference type="SUPFAM" id="SSF50978">
    <property type="entry name" value="WD40 repeat-like"/>
    <property type="match status" value="1"/>
</dbReference>
<dbReference type="GO" id="GO:0045717">
    <property type="term" value="P:negative regulation of fatty acid biosynthetic process"/>
    <property type="evidence" value="ECO:0007669"/>
    <property type="project" value="TreeGrafter"/>
</dbReference>
<feature type="repeat" description="WD" evidence="3">
    <location>
        <begin position="44"/>
        <end position="79"/>
    </location>
</feature>
<dbReference type="InterPro" id="IPR015943">
    <property type="entry name" value="WD40/YVTN_repeat-like_dom_sf"/>
</dbReference>
<sequence>MSMKHQSRNILNVIHDRTLSEKVTSRRILRDRISNTKNLFFKDLKEHFGCVNAIEFSNQGGELIASGGDDRRVLIWNVEKALSDISKPWTLKGEHTSNIFCLGFDLENTKVFSGGNDEQVIVHDLKTGETLDVFLHEDAVYGITVNPENGNVFATACDDGRVLVYDMREPPATADAICLASYTSSMHAVMYNPAEPRLLATANAKEGLGLWDVRKPKSCLLRYGTSVAQQSANSVRINRSGDQILALRRRLPPILYSIHSNKPLCEFDHTGYFNSCTMKSCCFAGDKDQYVLSGSDDFRLYMWKIPEDLSSRRYVNEAHMVLHGHRSIVNQVRFNPDNHIIISSGVEKMIKVWSPFQLPNTFPAMLFTSNKQRPVYSHEEYINLILNSGQFMSHDYSNQSVEEDPRMIAFFDSLVQRELEGNSSDPEMLSEEEEIYERFIQLSRSDISDTSEDEVERHDGSSVERLEPESDTDSIDDPAFSPFTLAFASVMAAQATDTNQTASRLMNALSEDSNHQNNNGENESSRKNISDLIAQKRNEMKKRVQQGKLLKRRRNQTDSSDSSEDEQPQTGKLSGHPVNILAAQTQRRQLQLKRLRQLRNNVLQTEEDNSDDENQVSSAPVNHSEPSTSKGNPGLGPYLSENGKNNSHYNSCVDTGREAEKLFSENGPSSSVTQQPKDGVQNHHGDSQQPGCSHDNDENSEEEGSRRKWAEFKRFKNKSKKNKRTYRKNSDHDDV</sequence>
<dbReference type="PROSITE" id="PS50082">
    <property type="entry name" value="WD_REPEATS_2"/>
    <property type="match status" value="3"/>
</dbReference>
<feature type="region of interest" description="Disordered" evidence="4">
    <location>
        <begin position="543"/>
        <end position="577"/>
    </location>
</feature>
<feature type="compositionally biased region" description="Polar residues" evidence="4">
    <location>
        <begin position="615"/>
        <end position="631"/>
    </location>
</feature>
<dbReference type="InterPro" id="IPR001680">
    <property type="entry name" value="WD40_rpt"/>
</dbReference>
<keyword evidence="1 3" id="KW-0853">WD repeat</keyword>
<proteinExistence type="predicted"/>
<name>A0A8W8HW53_MAGGI</name>
<dbReference type="Pfam" id="PF00400">
    <property type="entry name" value="WD40"/>
    <property type="match status" value="3"/>
</dbReference>
<feature type="compositionally biased region" description="Polar residues" evidence="4">
    <location>
        <begin position="642"/>
        <end position="653"/>
    </location>
</feature>
<protein>
    <recommendedName>
        <fullName evidence="7">DDB1-and CUL4-associated factor 5</fullName>
    </recommendedName>
</protein>
<dbReference type="InterPro" id="IPR019775">
    <property type="entry name" value="WD40_repeat_CS"/>
</dbReference>
<dbReference type="InterPro" id="IPR045151">
    <property type="entry name" value="DCAF8"/>
</dbReference>
<dbReference type="InterPro" id="IPR036322">
    <property type="entry name" value="WD40_repeat_dom_sf"/>
</dbReference>
<dbReference type="GO" id="GO:0080008">
    <property type="term" value="C:Cul4-RING E3 ubiquitin ligase complex"/>
    <property type="evidence" value="ECO:0007669"/>
    <property type="project" value="TreeGrafter"/>
</dbReference>
<evidence type="ECO:0000313" key="6">
    <source>
        <dbReference type="Proteomes" id="UP000005408"/>
    </source>
</evidence>
<evidence type="ECO:0008006" key="7">
    <source>
        <dbReference type="Google" id="ProtNLM"/>
    </source>
</evidence>
<feature type="compositionally biased region" description="Polar residues" evidence="4">
    <location>
        <begin position="666"/>
        <end position="676"/>
    </location>
</feature>
<dbReference type="PROSITE" id="PS50294">
    <property type="entry name" value="WD_REPEATS_REGION"/>
    <property type="match status" value="2"/>
</dbReference>
<feature type="region of interest" description="Disordered" evidence="4">
    <location>
        <begin position="446"/>
        <end position="478"/>
    </location>
</feature>
<feature type="compositionally biased region" description="Basic residues" evidence="4">
    <location>
        <begin position="715"/>
        <end position="727"/>
    </location>
</feature>
<evidence type="ECO:0000256" key="3">
    <source>
        <dbReference type="PROSITE-ProRule" id="PRU00221"/>
    </source>
</evidence>
<evidence type="ECO:0000256" key="2">
    <source>
        <dbReference type="ARBA" id="ARBA00022737"/>
    </source>
</evidence>
<dbReference type="GO" id="GO:0005737">
    <property type="term" value="C:cytoplasm"/>
    <property type="evidence" value="ECO:0007669"/>
    <property type="project" value="TreeGrafter"/>
</dbReference>
<dbReference type="OrthoDB" id="5573735at2759"/>
<feature type="repeat" description="WD" evidence="3">
    <location>
        <begin position="133"/>
        <end position="175"/>
    </location>
</feature>
<keyword evidence="2" id="KW-0677">Repeat</keyword>
<dbReference type="Gene3D" id="2.130.10.10">
    <property type="entry name" value="YVTN repeat-like/Quinoprotein amine dehydrogenase"/>
    <property type="match status" value="2"/>
</dbReference>
<dbReference type="AlphaFoldDB" id="A0A8W8HW53"/>
<dbReference type="PANTHER" id="PTHR15574">
    <property type="entry name" value="WD REPEAT DOMAIN-CONTAINING FAMILY"/>
    <property type="match status" value="1"/>
</dbReference>
<feature type="compositionally biased region" description="Basic residues" evidence="4">
    <location>
        <begin position="543"/>
        <end position="554"/>
    </location>
</feature>
<dbReference type="PROSITE" id="PS00678">
    <property type="entry name" value="WD_REPEATS_1"/>
    <property type="match status" value="1"/>
</dbReference>
<dbReference type="SMART" id="SM00320">
    <property type="entry name" value="WD40"/>
    <property type="match status" value="6"/>
</dbReference>
<feature type="compositionally biased region" description="Basic and acidic residues" evidence="4">
    <location>
        <begin position="455"/>
        <end position="468"/>
    </location>
</feature>
<feature type="region of interest" description="Disordered" evidence="4">
    <location>
        <begin position="604"/>
        <end position="735"/>
    </location>
</feature>
<keyword evidence="6" id="KW-1185">Reference proteome</keyword>
<organism evidence="5 6">
    <name type="scientific">Magallana gigas</name>
    <name type="common">Pacific oyster</name>
    <name type="synonym">Crassostrea gigas</name>
    <dbReference type="NCBI Taxonomy" id="29159"/>
    <lineage>
        <taxon>Eukaryota</taxon>
        <taxon>Metazoa</taxon>
        <taxon>Spiralia</taxon>
        <taxon>Lophotrochozoa</taxon>
        <taxon>Mollusca</taxon>
        <taxon>Bivalvia</taxon>
        <taxon>Autobranchia</taxon>
        <taxon>Pteriomorphia</taxon>
        <taxon>Ostreida</taxon>
        <taxon>Ostreoidea</taxon>
        <taxon>Ostreidae</taxon>
        <taxon>Magallana</taxon>
    </lineage>
</organism>
<dbReference type="PANTHER" id="PTHR15574:SF43">
    <property type="entry name" value="DDB1- AND CUL4-ASSOCIATED FACTOR 5"/>
    <property type="match status" value="1"/>
</dbReference>
<reference evidence="5" key="1">
    <citation type="submission" date="2022-08" db="UniProtKB">
        <authorList>
            <consortium name="EnsemblMetazoa"/>
        </authorList>
    </citation>
    <scope>IDENTIFICATION</scope>
    <source>
        <strain evidence="5">05x7-T-G4-1.051#20</strain>
    </source>
</reference>
<dbReference type="Proteomes" id="UP000005408">
    <property type="component" value="Unassembled WGS sequence"/>
</dbReference>
<dbReference type="EnsemblMetazoa" id="G11318.2">
    <property type="protein sequence ID" value="G11318.2:cds"/>
    <property type="gene ID" value="G11318"/>
</dbReference>
<evidence type="ECO:0000256" key="1">
    <source>
        <dbReference type="ARBA" id="ARBA00022574"/>
    </source>
</evidence>
<accession>A0A8W8HW53</accession>
<feature type="repeat" description="WD" evidence="3">
    <location>
        <begin position="322"/>
        <end position="354"/>
    </location>
</feature>